<name>A0A117PVP7_9ACTN</name>
<evidence type="ECO:0000313" key="1">
    <source>
        <dbReference type="EMBL" id="KUM94507.1"/>
    </source>
</evidence>
<dbReference type="Proteomes" id="UP000054241">
    <property type="component" value="Unassembled WGS sequence"/>
</dbReference>
<accession>A0A117PVP7</accession>
<dbReference type="EMBL" id="LMWL01000037">
    <property type="protein sequence ID" value="KUM94507.1"/>
    <property type="molecule type" value="Genomic_DNA"/>
</dbReference>
<protein>
    <submittedName>
        <fullName evidence="1">Uncharacterized protein</fullName>
    </submittedName>
</protein>
<evidence type="ECO:0000313" key="2">
    <source>
        <dbReference type="Proteomes" id="UP000054241"/>
    </source>
</evidence>
<reference evidence="1 2" key="1">
    <citation type="submission" date="2015-10" db="EMBL/GenBank/DDBJ databases">
        <title>Draft genome sequence of Streptomyces cellostaticus DSM 40189, type strain for the species Streptomyces cellostaticus.</title>
        <authorList>
            <person name="Ruckert C."/>
            <person name="Winkler A."/>
            <person name="Kalinowski J."/>
            <person name="Kampfer P."/>
            <person name="Glaeser S."/>
        </authorList>
    </citation>
    <scope>NUCLEOTIDE SEQUENCE [LARGE SCALE GENOMIC DNA]</scope>
    <source>
        <strain evidence="1 2">DSM 40189</strain>
    </source>
</reference>
<keyword evidence="2" id="KW-1185">Reference proteome</keyword>
<dbReference type="AlphaFoldDB" id="A0A117PVP7"/>
<dbReference type="STRING" id="67285.AQI88_21410"/>
<organism evidence="1 2">
    <name type="scientific">Streptomyces cellostaticus</name>
    <dbReference type="NCBI Taxonomy" id="67285"/>
    <lineage>
        <taxon>Bacteria</taxon>
        <taxon>Bacillati</taxon>
        <taxon>Actinomycetota</taxon>
        <taxon>Actinomycetes</taxon>
        <taxon>Kitasatosporales</taxon>
        <taxon>Streptomycetaceae</taxon>
        <taxon>Streptomyces</taxon>
    </lineage>
</organism>
<comment type="caution">
    <text evidence="1">The sequence shown here is derived from an EMBL/GenBank/DDBJ whole genome shotgun (WGS) entry which is preliminary data.</text>
</comment>
<proteinExistence type="predicted"/>
<gene>
    <name evidence="1" type="ORF">AQI88_21410</name>
</gene>
<sequence length="180" mass="19596">MVLVGGLVLRLRLMDWTTPVSTLIGALVGVGSTLLGESVRSRRDRGHQLHQLRRQLYARYLEALTNTDSELQLLAIRQPTPVDEADLRGVWRSHSLLALNYEITLVAPTPVATTADTAYRALRGMRNVIGTAEVNVSNPGVSEGNDPGSAEWQGVHRAYVDALAALRSAMRADVGNSQGW</sequence>